<sequence length="74" mass="7576">MRRWQAWKLRLAGAAGWAVGAFGRALPGLASLAGLGLVSYGAWLAWRPAGFLTAGVLLLADQIAGRVAASGVKG</sequence>
<evidence type="ECO:0000313" key="1">
    <source>
        <dbReference type="EMBL" id="MQT03169.1"/>
    </source>
</evidence>
<proteinExistence type="predicted"/>
<reference evidence="1 2" key="1">
    <citation type="submission" date="2019-05" db="EMBL/GenBank/DDBJ databases">
        <title>Comparative genomics and metabolomics analyses of clavulanic acid producing Streptomyces species provides insight into specialized metabolism and evolution of beta-lactam biosynthetic gene clusters.</title>
        <authorList>
            <person name="Moore M.A."/>
            <person name="Cruz-Morales P."/>
            <person name="Barona Gomez F."/>
            <person name="Kapil T."/>
        </authorList>
    </citation>
    <scope>NUCLEOTIDE SEQUENCE [LARGE SCALE GENOMIC DNA]</scope>
    <source>
        <strain evidence="1 2">NRRL 5741</strain>
    </source>
</reference>
<protein>
    <submittedName>
        <fullName evidence="1">Uncharacterized protein</fullName>
    </submittedName>
</protein>
<dbReference type="EMBL" id="VCLA01000164">
    <property type="protein sequence ID" value="MQT03169.1"/>
    <property type="molecule type" value="Genomic_DNA"/>
</dbReference>
<keyword evidence="2" id="KW-1185">Reference proteome</keyword>
<gene>
    <name evidence="1" type="ORF">FF041_24155</name>
</gene>
<organism evidence="1 2">
    <name type="scientific">Streptomyces jumonjinensis</name>
    <dbReference type="NCBI Taxonomy" id="1945"/>
    <lineage>
        <taxon>Bacteria</taxon>
        <taxon>Bacillati</taxon>
        <taxon>Actinomycetota</taxon>
        <taxon>Actinomycetes</taxon>
        <taxon>Kitasatosporales</taxon>
        <taxon>Streptomycetaceae</taxon>
        <taxon>Streptomyces</taxon>
    </lineage>
</organism>
<comment type="caution">
    <text evidence="1">The sequence shown here is derived from an EMBL/GenBank/DDBJ whole genome shotgun (WGS) entry which is preliminary data.</text>
</comment>
<accession>A0A646KLH5</accession>
<dbReference type="Proteomes" id="UP000419138">
    <property type="component" value="Unassembled WGS sequence"/>
</dbReference>
<evidence type="ECO:0000313" key="2">
    <source>
        <dbReference type="Proteomes" id="UP000419138"/>
    </source>
</evidence>
<dbReference type="AlphaFoldDB" id="A0A646KLH5"/>
<name>A0A646KLH5_STRJU</name>